<keyword evidence="6" id="KW-0175">Coiled coil</keyword>
<feature type="compositionally biased region" description="Acidic residues" evidence="7">
    <location>
        <begin position="75"/>
        <end position="87"/>
    </location>
</feature>
<keyword evidence="2" id="KW-0813">Transport</keyword>
<keyword evidence="4 8" id="KW-1133">Transmembrane helix</keyword>
<feature type="chain" id="PRO_5005718646" evidence="9">
    <location>
        <begin position="28"/>
        <end position="535"/>
    </location>
</feature>
<keyword evidence="5 8" id="KW-0472">Membrane</keyword>
<comment type="subcellular location">
    <subcellularLocation>
        <location evidence="1">Membrane</location>
        <topology evidence="1">Multi-pass membrane protein</topology>
    </subcellularLocation>
</comment>
<evidence type="ECO:0000256" key="4">
    <source>
        <dbReference type="ARBA" id="ARBA00022989"/>
    </source>
</evidence>
<dbReference type="PANTHER" id="PTHR19432:SF35">
    <property type="entry name" value="SOLUTE CARRIER FAMILY 45 MEMBER 3 ISOFORM X1"/>
    <property type="match status" value="1"/>
</dbReference>
<proteinExistence type="predicted"/>
<protein>
    <submittedName>
        <fullName evidence="10">Uncharacterized protein</fullName>
    </submittedName>
</protein>
<feature type="signal peptide" evidence="9">
    <location>
        <begin position="1"/>
        <end position="27"/>
    </location>
</feature>
<feature type="transmembrane region" description="Helical" evidence="8">
    <location>
        <begin position="437"/>
        <end position="462"/>
    </location>
</feature>
<dbReference type="AlphaFoldDB" id="X6NP43"/>
<reference evidence="10 11" key="1">
    <citation type="journal article" date="2013" name="Curr. Biol.">
        <title>The Genome of the Foraminiferan Reticulomyxa filosa.</title>
        <authorList>
            <person name="Glockner G."/>
            <person name="Hulsmann N."/>
            <person name="Schleicher M."/>
            <person name="Noegel A.A."/>
            <person name="Eichinger L."/>
            <person name="Gallinger C."/>
            <person name="Pawlowski J."/>
            <person name="Sierra R."/>
            <person name="Euteneuer U."/>
            <person name="Pillet L."/>
            <person name="Moustafa A."/>
            <person name="Platzer M."/>
            <person name="Groth M."/>
            <person name="Szafranski K."/>
            <person name="Schliwa M."/>
        </authorList>
    </citation>
    <scope>NUCLEOTIDE SEQUENCE [LARGE SCALE GENOMIC DNA]</scope>
</reference>
<evidence type="ECO:0000256" key="9">
    <source>
        <dbReference type="SAM" id="SignalP"/>
    </source>
</evidence>
<dbReference type="PANTHER" id="PTHR19432">
    <property type="entry name" value="SUGAR TRANSPORTER"/>
    <property type="match status" value="1"/>
</dbReference>
<feature type="region of interest" description="Disordered" evidence="7">
    <location>
        <begin position="248"/>
        <end position="270"/>
    </location>
</feature>
<feature type="coiled-coil region" evidence="6">
    <location>
        <begin position="507"/>
        <end position="534"/>
    </location>
</feature>
<dbReference type="GO" id="GO:0008506">
    <property type="term" value="F:sucrose:proton symporter activity"/>
    <property type="evidence" value="ECO:0007669"/>
    <property type="project" value="TreeGrafter"/>
</dbReference>
<evidence type="ECO:0000256" key="3">
    <source>
        <dbReference type="ARBA" id="ARBA00022692"/>
    </source>
</evidence>
<evidence type="ECO:0000256" key="8">
    <source>
        <dbReference type="SAM" id="Phobius"/>
    </source>
</evidence>
<evidence type="ECO:0000256" key="6">
    <source>
        <dbReference type="SAM" id="Coils"/>
    </source>
</evidence>
<evidence type="ECO:0000313" key="10">
    <source>
        <dbReference type="EMBL" id="ETO28045.1"/>
    </source>
</evidence>
<feature type="transmembrane region" description="Helical" evidence="8">
    <location>
        <begin position="374"/>
        <end position="392"/>
    </location>
</feature>
<feature type="region of interest" description="Disordered" evidence="7">
    <location>
        <begin position="171"/>
        <end position="232"/>
    </location>
</feature>
<feature type="transmembrane region" description="Helical" evidence="8">
    <location>
        <begin position="398"/>
        <end position="416"/>
    </location>
</feature>
<dbReference type="OrthoDB" id="18196at2759"/>
<dbReference type="Gene3D" id="1.20.1250.20">
    <property type="entry name" value="MFS general substrate transporter like domains"/>
    <property type="match status" value="1"/>
</dbReference>
<organism evidence="10 11">
    <name type="scientific">Reticulomyxa filosa</name>
    <dbReference type="NCBI Taxonomy" id="46433"/>
    <lineage>
        <taxon>Eukaryota</taxon>
        <taxon>Sar</taxon>
        <taxon>Rhizaria</taxon>
        <taxon>Retaria</taxon>
        <taxon>Foraminifera</taxon>
        <taxon>Monothalamids</taxon>
        <taxon>Reticulomyxidae</taxon>
        <taxon>Reticulomyxa</taxon>
    </lineage>
</organism>
<evidence type="ECO:0000256" key="1">
    <source>
        <dbReference type="ARBA" id="ARBA00004141"/>
    </source>
</evidence>
<dbReference type="GO" id="GO:0016020">
    <property type="term" value="C:membrane"/>
    <property type="evidence" value="ECO:0007669"/>
    <property type="project" value="UniProtKB-SubCell"/>
</dbReference>
<evidence type="ECO:0000313" key="11">
    <source>
        <dbReference type="Proteomes" id="UP000023152"/>
    </source>
</evidence>
<dbReference type="SUPFAM" id="SSF103473">
    <property type="entry name" value="MFS general substrate transporter"/>
    <property type="match status" value="1"/>
</dbReference>
<feature type="transmembrane region" description="Helical" evidence="8">
    <location>
        <begin position="293"/>
        <end position="321"/>
    </location>
</feature>
<dbReference type="InterPro" id="IPR036259">
    <property type="entry name" value="MFS_trans_sf"/>
</dbReference>
<feature type="transmembrane region" description="Helical" evidence="8">
    <location>
        <begin position="468"/>
        <end position="493"/>
    </location>
</feature>
<feature type="transmembrane region" description="Helical" evidence="8">
    <location>
        <begin position="341"/>
        <end position="362"/>
    </location>
</feature>
<keyword evidence="3 8" id="KW-0812">Transmembrane</keyword>
<evidence type="ECO:0000256" key="5">
    <source>
        <dbReference type="ARBA" id="ARBA00023136"/>
    </source>
</evidence>
<feature type="compositionally biased region" description="Basic and acidic residues" evidence="7">
    <location>
        <begin position="182"/>
        <end position="194"/>
    </location>
</feature>
<comment type="caution">
    <text evidence="10">The sequence shown here is derived from an EMBL/GenBank/DDBJ whole genome shotgun (WGS) entry which is preliminary data.</text>
</comment>
<evidence type="ECO:0000256" key="7">
    <source>
        <dbReference type="SAM" id="MobiDB-lite"/>
    </source>
</evidence>
<gene>
    <name evidence="10" type="ORF">RFI_09087</name>
</gene>
<feature type="region of interest" description="Disordered" evidence="7">
    <location>
        <begin position="69"/>
        <end position="90"/>
    </location>
</feature>
<dbReference type="Proteomes" id="UP000023152">
    <property type="component" value="Unassembled WGS sequence"/>
</dbReference>
<sequence length="535" mass="62639">MMMTTMTMMMKMMTMTMMTVTMSHCKGGPNEEKVSLYLRKMNDPVFYFVFLNLFKKNIFCFLRKSLNNNNKGNDSDEEEEMEDDEDDYIKPYDELPYSEGDDYEKMEIQSITPPDLFSDNDQTKHQLSSSDVVVTPAPVVTLVTDENPALLSHNHTVDFTVQNENDAAAKIELEDEEGSQYEGKKRPNSRRNDKEDDPEHDPEHSSRFSAHTKKSKNSTTRPAGHDTKHHRYVSRYRWKPKRLKYGMRQRKKQMELEKQQQQNRHLKKSSKYKEYKKKYQQLREWKFPNLFKVYWIIQWLGWLQISLQALFITSYGGISIFKGDPNASQESPEYKAFMDGVRFITTGLVLQGVVSMLFSSILPYVNTYFGTMRVYVVGELSMSLCGVCLFATENDEFGMRLYGLFALYGIFLQIHYNNYWILVEKELRALKHEDKRGYIVGIFNLSLTYSAIIVSLFGGAVLNIFKGSFLATIVVWSLGTTVGMLIAYVFLFIEVKKREKRKEEKRNLKLLIKTERLEHLIEKLEQKQKIKKNKR</sequence>
<name>X6NP43_RETFI</name>
<dbReference type="EMBL" id="ASPP01006899">
    <property type="protein sequence ID" value="ETO28045.1"/>
    <property type="molecule type" value="Genomic_DNA"/>
</dbReference>
<keyword evidence="11" id="KW-1185">Reference proteome</keyword>
<keyword evidence="9" id="KW-0732">Signal</keyword>
<evidence type="ECO:0000256" key="2">
    <source>
        <dbReference type="ARBA" id="ARBA00022448"/>
    </source>
</evidence>
<accession>X6NP43</accession>